<dbReference type="GeneID" id="73903449"/>
<dbReference type="InterPro" id="IPR005761">
    <property type="entry name" value="UDP-N-AcMur-Glu-dNH2Pim_ligase"/>
</dbReference>
<comment type="caution">
    <text evidence="4">The sequence shown here is derived from an EMBL/GenBank/DDBJ whole genome shotgun (WGS) entry which is preliminary data.</text>
</comment>
<dbReference type="PANTHER" id="PTHR23135">
    <property type="entry name" value="MUR LIGASE FAMILY MEMBER"/>
    <property type="match status" value="1"/>
</dbReference>
<dbReference type="AlphaFoldDB" id="A0ABD5NM17"/>
<proteinExistence type="inferred from homology"/>
<evidence type="ECO:0000259" key="3">
    <source>
        <dbReference type="Pfam" id="PF08245"/>
    </source>
</evidence>
<sequence>MRCIAVTGTNGKTTTTTFCRQLLTRDDHRAASFGSLGLVRPSGRQADPSVAVGPRALSDFLTRLTAEGMDTVALEAHSRALSGVTYDHVDVDVAVFTNLARDHLDVHDDMATYFEAKRSLFTESLVDDGTAVINVDDDRAPQLLDCCRDRGVDVMTYGRDADADVSIRGTAPSSRGVTVDLSVDGQQCSVALDVVGDVMVENACAAVAAVRATGREVTEILDDLGDLQPPPGRLERVGMHRGVELFVDYAHTPAALRAVLESFEARSTGDLVVVFGCGGNRDRGKRREMGAVAAECADRAVVTDDNPRSEDPATIRQAILTGCPDARECGSRKRAIELAVSAATAGDIIVVAGKGHERQQVCGTETVAFSDHDVLREVMESRPDRVGE</sequence>
<dbReference type="RefSeq" id="WP_256530752.1">
    <property type="nucleotide sequence ID" value="NZ_CP101824.1"/>
</dbReference>
<protein>
    <submittedName>
        <fullName evidence="4">Mur ligase family protein</fullName>
        <ecNumber evidence="4">6.3.2.13</ecNumber>
    </submittedName>
</protein>
<accession>A0ABD5NM17</accession>
<dbReference type="Pfam" id="PF08245">
    <property type="entry name" value="Mur_ligase_M"/>
    <property type="match status" value="1"/>
</dbReference>
<dbReference type="GO" id="GO:0008765">
    <property type="term" value="F:UDP-N-acetylmuramoylalanyl-D-glutamate-2,6-diaminopimelate ligase activity"/>
    <property type="evidence" value="ECO:0007669"/>
    <property type="project" value="UniProtKB-EC"/>
</dbReference>
<dbReference type="NCBIfam" id="TIGR01085">
    <property type="entry name" value="murE"/>
    <property type="match status" value="1"/>
</dbReference>
<dbReference type="Pfam" id="PF02875">
    <property type="entry name" value="Mur_ligase_C"/>
    <property type="match status" value="1"/>
</dbReference>
<dbReference type="InterPro" id="IPR013221">
    <property type="entry name" value="Mur_ligase_cen"/>
</dbReference>
<feature type="domain" description="Mur ligase C-terminal" evidence="2">
    <location>
        <begin position="232"/>
        <end position="355"/>
    </location>
</feature>
<gene>
    <name evidence="4" type="ORF">ACFOUR_06730</name>
</gene>
<name>A0ABD5NM17_9EURY</name>
<reference evidence="4 5" key="1">
    <citation type="journal article" date="2019" name="Int. J. Syst. Evol. Microbiol.">
        <title>The Global Catalogue of Microorganisms (GCM) 10K type strain sequencing project: providing services to taxonomists for standard genome sequencing and annotation.</title>
        <authorList>
            <consortium name="The Broad Institute Genomics Platform"/>
            <consortium name="The Broad Institute Genome Sequencing Center for Infectious Disease"/>
            <person name="Wu L."/>
            <person name="Ma J."/>
        </authorList>
    </citation>
    <scope>NUCLEOTIDE SEQUENCE [LARGE SCALE GENOMIC DNA]</scope>
    <source>
        <strain evidence="4 5">IBRC-M 10256</strain>
    </source>
</reference>
<dbReference type="Proteomes" id="UP001595846">
    <property type="component" value="Unassembled WGS sequence"/>
</dbReference>
<dbReference type="InterPro" id="IPR004101">
    <property type="entry name" value="Mur_ligase_C"/>
</dbReference>
<evidence type="ECO:0000259" key="2">
    <source>
        <dbReference type="Pfam" id="PF02875"/>
    </source>
</evidence>
<dbReference type="Gene3D" id="3.90.190.20">
    <property type="entry name" value="Mur ligase, C-terminal domain"/>
    <property type="match status" value="1"/>
</dbReference>
<feature type="domain" description="Mur ligase central" evidence="3">
    <location>
        <begin position="6"/>
        <end position="210"/>
    </location>
</feature>
<keyword evidence="4" id="KW-0436">Ligase</keyword>
<evidence type="ECO:0000313" key="5">
    <source>
        <dbReference type="Proteomes" id="UP001595846"/>
    </source>
</evidence>
<evidence type="ECO:0000313" key="4">
    <source>
        <dbReference type="EMBL" id="MFC3958066.1"/>
    </source>
</evidence>
<dbReference type="PANTHER" id="PTHR23135:SF4">
    <property type="entry name" value="UDP-N-ACETYLMURAMOYL-L-ALANYL-D-GLUTAMATE--2,6-DIAMINOPIMELATE LIGASE MURE HOMOLOG, CHLOROPLASTIC"/>
    <property type="match status" value="1"/>
</dbReference>
<dbReference type="SUPFAM" id="SSF53244">
    <property type="entry name" value="MurD-like peptide ligases, peptide-binding domain"/>
    <property type="match status" value="1"/>
</dbReference>
<dbReference type="InterPro" id="IPR036615">
    <property type="entry name" value="Mur_ligase_C_dom_sf"/>
</dbReference>
<organism evidence="4 5">
    <name type="scientific">Halovivax cerinus</name>
    <dbReference type="NCBI Taxonomy" id="1487865"/>
    <lineage>
        <taxon>Archaea</taxon>
        <taxon>Methanobacteriati</taxon>
        <taxon>Methanobacteriota</taxon>
        <taxon>Stenosarchaea group</taxon>
        <taxon>Halobacteria</taxon>
        <taxon>Halobacteriales</taxon>
        <taxon>Natrialbaceae</taxon>
        <taxon>Halovivax</taxon>
    </lineage>
</organism>
<dbReference type="InterPro" id="IPR036565">
    <property type="entry name" value="Mur-like_cat_sf"/>
</dbReference>
<keyword evidence="5" id="KW-1185">Reference proteome</keyword>
<dbReference type="Gene3D" id="3.40.1190.10">
    <property type="entry name" value="Mur-like, catalytic domain"/>
    <property type="match status" value="1"/>
</dbReference>
<comment type="similarity">
    <text evidence="1">Belongs to the MurCDEF family. MurE subfamily.</text>
</comment>
<dbReference type="EMBL" id="JBHSAQ010000002">
    <property type="protein sequence ID" value="MFC3958066.1"/>
    <property type="molecule type" value="Genomic_DNA"/>
</dbReference>
<evidence type="ECO:0000256" key="1">
    <source>
        <dbReference type="ARBA" id="ARBA00005898"/>
    </source>
</evidence>
<dbReference type="EC" id="6.3.2.13" evidence="4"/>
<dbReference type="SUPFAM" id="SSF53623">
    <property type="entry name" value="MurD-like peptide ligases, catalytic domain"/>
    <property type="match status" value="1"/>
</dbReference>